<dbReference type="SUPFAM" id="SSF55666">
    <property type="entry name" value="Ribonuclease PH domain 2-like"/>
    <property type="match status" value="1"/>
</dbReference>
<gene>
    <name evidence="10" type="primary">LOC136092477</name>
</gene>
<evidence type="ECO:0000256" key="5">
    <source>
        <dbReference type="ARBA" id="ARBA00022835"/>
    </source>
</evidence>
<keyword evidence="4" id="KW-0963">Cytoplasm</keyword>
<dbReference type="InterPro" id="IPR036345">
    <property type="entry name" value="ExoRNase_PH_dom2_sf"/>
</dbReference>
<proteinExistence type="inferred from homology"/>
<dbReference type="Gene3D" id="3.30.230.70">
    <property type="entry name" value="GHMP Kinase, N-terminal domain"/>
    <property type="match status" value="1"/>
</dbReference>
<organism evidence="9 10">
    <name type="scientific">Hydra vulgaris</name>
    <name type="common">Hydra</name>
    <name type="synonym">Hydra attenuata</name>
    <dbReference type="NCBI Taxonomy" id="6087"/>
    <lineage>
        <taxon>Eukaryota</taxon>
        <taxon>Metazoa</taxon>
        <taxon>Cnidaria</taxon>
        <taxon>Hydrozoa</taxon>
        <taxon>Hydroidolina</taxon>
        <taxon>Anthoathecata</taxon>
        <taxon>Aplanulata</taxon>
        <taxon>Hydridae</taxon>
        <taxon>Hydra</taxon>
    </lineage>
</organism>
<dbReference type="InterPro" id="IPR020568">
    <property type="entry name" value="Ribosomal_Su5_D2-typ_SF"/>
</dbReference>
<reference evidence="10" key="1">
    <citation type="submission" date="2025-08" db="UniProtKB">
        <authorList>
            <consortium name="RefSeq"/>
        </authorList>
    </citation>
    <scope>IDENTIFICATION</scope>
</reference>
<dbReference type="RefSeq" id="XP_065676836.1">
    <property type="nucleotide sequence ID" value="XM_065820764.1"/>
</dbReference>
<dbReference type="InterPro" id="IPR015847">
    <property type="entry name" value="ExoRNase_PH_dom2"/>
</dbReference>
<dbReference type="InterPro" id="IPR001247">
    <property type="entry name" value="ExoRNase_PH_dom1"/>
</dbReference>
<dbReference type="Pfam" id="PF01138">
    <property type="entry name" value="RNase_PH"/>
    <property type="match status" value="1"/>
</dbReference>
<dbReference type="Proteomes" id="UP001652625">
    <property type="component" value="Chromosome 15"/>
</dbReference>
<dbReference type="PANTHER" id="PTHR11097:SF8">
    <property type="entry name" value="EXOSOME COMPLEX COMPONENT RRP42"/>
    <property type="match status" value="1"/>
</dbReference>
<dbReference type="InterPro" id="IPR027408">
    <property type="entry name" value="PNPase/RNase_PH_dom_sf"/>
</dbReference>
<keyword evidence="9" id="KW-1185">Reference proteome</keyword>
<evidence type="ECO:0000256" key="1">
    <source>
        <dbReference type="ARBA" id="ARBA00004496"/>
    </source>
</evidence>
<evidence type="ECO:0000313" key="9">
    <source>
        <dbReference type="Proteomes" id="UP001652625"/>
    </source>
</evidence>
<comment type="similarity">
    <text evidence="3">Belongs to the RNase PH family.</text>
</comment>
<dbReference type="CDD" id="cd11367">
    <property type="entry name" value="RNase_PH_RRP42"/>
    <property type="match status" value="1"/>
</dbReference>
<protein>
    <recommendedName>
        <fullName evidence="6">Ribosomal RNA-processing protein 42</fullName>
    </recommendedName>
</protein>
<evidence type="ECO:0000256" key="2">
    <source>
        <dbReference type="ARBA" id="ARBA00004604"/>
    </source>
</evidence>
<evidence type="ECO:0000259" key="8">
    <source>
        <dbReference type="Pfam" id="PF03725"/>
    </source>
</evidence>
<evidence type="ECO:0000259" key="7">
    <source>
        <dbReference type="Pfam" id="PF01138"/>
    </source>
</evidence>
<comment type="subcellular location">
    <subcellularLocation>
        <location evidence="1">Cytoplasm</location>
    </subcellularLocation>
    <subcellularLocation>
        <location evidence="2">Nucleus</location>
        <location evidence="2">Nucleolus</location>
    </subcellularLocation>
</comment>
<feature type="domain" description="Exoribonuclease phosphorolytic" evidence="7">
    <location>
        <begin position="32"/>
        <end position="164"/>
    </location>
</feature>
<evidence type="ECO:0000313" key="10">
    <source>
        <dbReference type="RefSeq" id="XP_065676836.1"/>
    </source>
</evidence>
<keyword evidence="5" id="KW-0271">Exosome</keyword>
<dbReference type="Pfam" id="PF03725">
    <property type="entry name" value="RNase_PH_C"/>
    <property type="match status" value="1"/>
</dbReference>
<evidence type="ECO:0000256" key="3">
    <source>
        <dbReference type="ARBA" id="ARBA00006678"/>
    </source>
</evidence>
<evidence type="ECO:0000256" key="4">
    <source>
        <dbReference type="ARBA" id="ARBA00022490"/>
    </source>
</evidence>
<dbReference type="GeneID" id="136092477"/>
<dbReference type="PANTHER" id="PTHR11097">
    <property type="entry name" value="EXOSOME COMPLEX EXONUCLEASE RIBOSOMAL RNA PROCESSING PROTEIN"/>
    <property type="match status" value="1"/>
</dbReference>
<sequence>MATVMLSEEEKYFIVSGIEEDFRTDGRSCNDYRAITVQTGVISNTSGSVQVKLAGTNVLIGVKAEISEPLLSKPNLGKVEFFVDCSANASPIFEGRGGDELAFELSAALQNTFSGAIDLEKLCIIPGKACWILYIDALVLECGGNLFDALSIAVKAALHNTRIPTLSIIGEGAEKSIEVSDDPYNSTPIDVSNIPVLVTLNKVGERYIVDATAEEEICSDAQLLVSINQKGNVCSVQKHGSGGINPDLLFEMLKVGRKIGRILNEQLNLVLEKQTAEYV</sequence>
<evidence type="ECO:0000256" key="6">
    <source>
        <dbReference type="ARBA" id="ARBA00042523"/>
    </source>
</evidence>
<name>A0ABM4DQH2_HYDVU</name>
<dbReference type="InterPro" id="IPR050590">
    <property type="entry name" value="Exosome_comp_Rrp42_subfam"/>
</dbReference>
<dbReference type="SUPFAM" id="SSF54211">
    <property type="entry name" value="Ribosomal protein S5 domain 2-like"/>
    <property type="match status" value="1"/>
</dbReference>
<feature type="domain" description="Exoribonuclease phosphorolytic" evidence="8">
    <location>
        <begin position="193"/>
        <end position="258"/>
    </location>
</feature>
<accession>A0ABM4DQH2</accession>